<dbReference type="Pfam" id="PF02733">
    <property type="entry name" value="Dak1"/>
    <property type="match status" value="1"/>
</dbReference>
<evidence type="ECO:0000313" key="3">
    <source>
        <dbReference type="Proteomes" id="UP000331127"/>
    </source>
</evidence>
<name>A0A5M3WWT8_9ACTN</name>
<dbReference type="GO" id="GO:0019563">
    <property type="term" value="P:glycerol catabolic process"/>
    <property type="evidence" value="ECO:0007669"/>
    <property type="project" value="TreeGrafter"/>
</dbReference>
<dbReference type="EMBL" id="BLAE01000051">
    <property type="protein sequence ID" value="GES13905.1"/>
    <property type="molecule type" value="Genomic_DNA"/>
</dbReference>
<keyword evidence="3" id="KW-1185">Reference proteome</keyword>
<dbReference type="Proteomes" id="UP000331127">
    <property type="component" value="Unassembled WGS sequence"/>
</dbReference>
<organism evidence="2 3">
    <name type="scientific">Acrocarpospora macrocephala</name>
    <dbReference type="NCBI Taxonomy" id="150177"/>
    <lineage>
        <taxon>Bacteria</taxon>
        <taxon>Bacillati</taxon>
        <taxon>Actinomycetota</taxon>
        <taxon>Actinomycetes</taxon>
        <taxon>Streptosporangiales</taxon>
        <taxon>Streptosporangiaceae</taxon>
        <taxon>Acrocarpospora</taxon>
    </lineage>
</organism>
<gene>
    <name evidence="2" type="ORF">Amac_075020</name>
</gene>
<comment type="caution">
    <text evidence="2">The sequence shown here is derived from an EMBL/GenBank/DDBJ whole genome shotgun (WGS) entry which is preliminary data.</text>
</comment>
<dbReference type="GO" id="GO:0005829">
    <property type="term" value="C:cytosol"/>
    <property type="evidence" value="ECO:0007669"/>
    <property type="project" value="TreeGrafter"/>
</dbReference>
<sequence length="87" mass="9284">MLAALPPGDRALLLVNGLGATTAIELHNAFAIALGVLGDRRVELAGSLVGTWTPALDMKGFSLTVTMIDEGWRRLWDAPAWTAALRK</sequence>
<dbReference type="PANTHER" id="PTHR28629:SF4">
    <property type="entry name" value="TRIOKINASE_FMN CYCLASE"/>
    <property type="match status" value="1"/>
</dbReference>
<dbReference type="InterPro" id="IPR004006">
    <property type="entry name" value="DhaK_dom"/>
</dbReference>
<dbReference type="PANTHER" id="PTHR28629">
    <property type="entry name" value="TRIOKINASE/FMN CYCLASE"/>
    <property type="match status" value="1"/>
</dbReference>
<evidence type="ECO:0000313" key="2">
    <source>
        <dbReference type="EMBL" id="GES13905.1"/>
    </source>
</evidence>
<dbReference type="PROSITE" id="PS51481">
    <property type="entry name" value="DHAK"/>
    <property type="match status" value="1"/>
</dbReference>
<reference evidence="2 3" key="1">
    <citation type="submission" date="2019-10" db="EMBL/GenBank/DDBJ databases">
        <title>Whole genome shotgun sequence of Acrocarpospora macrocephala NBRC 16266.</title>
        <authorList>
            <person name="Ichikawa N."/>
            <person name="Kimura A."/>
            <person name="Kitahashi Y."/>
            <person name="Komaki H."/>
            <person name="Oguchi A."/>
        </authorList>
    </citation>
    <scope>NUCLEOTIDE SEQUENCE [LARGE SCALE GENOMIC DNA]</scope>
    <source>
        <strain evidence="2 3">NBRC 16266</strain>
    </source>
</reference>
<proteinExistence type="predicted"/>
<evidence type="ECO:0000259" key="1">
    <source>
        <dbReference type="PROSITE" id="PS51481"/>
    </source>
</evidence>
<dbReference type="SUPFAM" id="SSF82549">
    <property type="entry name" value="DAK1/DegV-like"/>
    <property type="match status" value="1"/>
</dbReference>
<dbReference type="InterPro" id="IPR050861">
    <property type="entry name" value="Dihydroxyacetone_Kinase"/>
</dbReference>
<dbReference type="RefSeq" id="WP_170322845.1">
    <property type="nucleotide sequence ID" value="NZ_BAAAHL010000059.1"/>
</dbReference>
<dbReference type="Gene3D" id="3.30.1180.20">
    <property type="entry name" value="Dihydroxyacetone kinase, domain 2"/>
    <property type="match status" value="1"/>
</dbReference>
<protein>
    <recommendedName>
        <fullName evidence="1">DhaK domain-containing protein</fullName>
    </recommendedName>
</protein>
<accession>A0A5M3WWT8</accession>
<dbReference type="AlphaFoldDB" id="A0A5M3WWT8"/>
<dbReference type="GO" id="GO:0004371">
    <property type="term" value="F:glycerone kinase activity"/>
    <property type="evidence" value="ECO:0007669"/>
    <property type="project" value="InterPro"/>
</dbReference>
<feature type="domain" description="DhaK" evidence="1">
    <location>
        <begin position="1"/>
        <end position="85"/>
    </location>
</feature>